<dbReference type="RefSeq" id="WP_152574434.1">
    <property type="nucleotide sequence ID" value="NZ_VIKU02000003.1"/>
</dbReference>
<name>A0A967E5Y5_9FLAO</name>
<proteinExistence type="predicted"/>
<comment type="caution">
    <text evidence="1">The sequence shown here is derived from an EMBL/GenBank/DDBJ whole genome shotgun (WGS) entry which is preliminary data.</text>
</comment>
<organism evidence="1 2">
    <name type="scientific">Pelagihabitans pacificus</name>
    <dbReference type="NCBI Taxonomy" id="2696054"/>
    <lineage>
        <taxon>Bacteria</taxon>
        <taxon>Pseudomonadati</taxon>
        <taxon>Bacteroidota</taxon>
        <taxon>Flavobacteriia</taxon>
        <taxon>Flavobacteriales</taxon>
        <taxon>Flavobacteriaceae</taxon>
        <taxon>Pelagihabitans</taxon>
    </lineage>
</organism>
<evidence type="ECO:0000313" key="2">
    <source>
        <dbReference type="Proteomes" id="UP000707206"/>
    </source>
</evidence>
<dbReference type="EMBL" id="VIKU02000003">
    <property type="protein sequence ID" value="NHF59927.1"/>
    <property type="molecule type" value="Genomic_DNA"/>
</dbReference>
<dbReference type="AlphaFoldDB" id="A0A967E5Y5"/>
<reference evidence="1" key="2">
    <citation type="submission" date="2020-03" db="EMBL/GenBank/DDBJ databases">
        <title>Flavobacteriaceae bacterium strain TP-CH-4, a member of the family Flavobacteriaceae isolated from a deep-sea seamount.</title>
        <authorList>
            <person name="Zhang D.-C."/>
        </authorList>
    </citation>
    <scope>NUCLEOTIDE SEQUENCE</scope>
    <source>
        <strain evidence="1">TP-CH-4</strain>
    </source>
</reference>
<gene>
    <name evidence="1" type="ORF">FK220_011285</name>
</gene>
<evidence type="ECO:0000313" key="1">
    <source>
        <dbReference type="EMBL" id="NHF59927.1"/>
    </source>
</evidence>
<protein>
    <submittedName>
        <fullName evidence="1">Uncharacterized protein</fullName>
    </submittedName>
</protein>
<accession>A0A967E5Y5</accession>
<reference evidence="1" key="1">
    <citation type="submission" date="2019-07" db="EMBL/GenBank/DDBJ databases">
        <authorList>
            <person name="De-Chao Zhang Q."/>
        </authorList>
    </citation>
    <scope>NUCLEOTIDE SEQUENCE</scope>
    <source>
        <strain evidence="1">TP-CH-4</strain>
    </source>
</reference>
<dbReference type="Proteomes" id="UP000707206">
    <property type="component" value="Unassembled WGS sequence"/>
</dbReference>
<keyword evidence="2" id="KW-1185">Reference proteome</keyword>
<sequence>MANPGYCMIDPEGGPLQVQLSVNNGIKSASLFVLWEKPADEWEQKESFKLVTEDDGVDEHFLLEKPGKLENDVLAWNIQSCAQIDGANRGTFLVSIYQDDKKIWTKASNRKVPYCSSGEHRLFGNEVIFKHKIQTNSRHSELWLLTENP</sequence>